<evidence type="ECO:0000313" key="2">
    <source>
        <dbReference type="WBParaSite" id="JU765_v2.g9487.t1"/>
    </source>
</evidence>
<organism evidence="1 2">
    <name type="scientific">Panagrolaimus sp. JU765</name>
    <dbReference type="NCBI Taxonomy" id="591449"/>
    <lineage>
        <taxon>Eukaryota</taxon>
        <taxon>Metazoa</taxon>
        <taxon>Ecdysozoa</taxon>
        <taxon>Nematoda</taxon>
        <taxon>Chromadorea</taxon>
        <taxon>Rhabditida</taxon>
        <taxon>Tylenchina</taxon>
        <taxon>Panagrolaimomorpha</taxon>
        <taxon>Panagrolaimoidea</taxon>
        <taxon>Panagrolaimidae</taxon>
        <taxon>Panagrolaimus</taxon>
    </lineage>
</organism>
<dbReference type="WBParaSite" id="JU765_v2.g9487.t1">
    <property type="protein sequence ID" value="JU765_v2.g9487.t1"/>
    <property type="gene ID" value="JU765_v2.g9487"/>
</dbReference>
<name>A0AC34RSI2_9BILA</name>
<reference evidence="2" key="1">
    <citation type="submission" date="2022-11" db="UniProtKB">
        <authorList>
            <consortium name="WormBaseParasite"/>
        </authorList>
    </citation>
    <scope>IDENTIFICATION</scope>
</reference>
<proteinExistence type="predicted"/>
<sequence>GQREVISADWKPLKPSTAKFRVEIAGPEDKLLVSQYLTEGFAKHLNICAAIKMKFEDLAPVSYGWVDEMIDNNNTYCVFADDRLVSICTTILYERKDFPKVFRNGVGIPTADVDFELLPDYAEFIKSGPFNNHKANQIDAIFDVCNTYVGHQMPDHVQ</sequence>
<evidence type="ECO:0000313" key="1">
    <source>
        <dbReference type="Proteomes" id="UP000887576"/>
    </source>
</evidence>
<protein>
    <submittedName>
        <fullName evidence="2">Uncharacterized protein</fullName>
    </submittedName>
</protein>
<accession>A0AC34RSI2</accession>
<dbReference type="Proteomes" id="UP000887576">
    <property type="component" value="Unplaced"/>
</dbReference>